<accession>A0A346NRG1</accession>
<dbReference type="AlphaFoldDB" id="A0A346NRG1"/>
<protein>
    <submittedName>
        <fullName evidence="1">Peptidase</fullName>
    </submittedName>
</protein>
<dbReference type="InterPro" id="IPR010836">
    <property type="entry name" value="SapC"/>
</dbReference>
<dbReference type="Proteomes" id="UP000262073">
    <property type="component" value="Chromosome"/>
</dbReference>
<organism evidence="1 2">
    <name type="scientific">Salinimonas sediminis</name>
    <dbReference type="NCBI Taxonomy" id="2303538"/>
    <lineage>
        <taxon>Bacteria</taxon>
        <taxon>Pseudomonadati</taxon>
        <taxon>Pseudomonadota</taxon>
        <taxon>Gammaproteobacteria</taxon>
        <taxon>Alteromonadales</taxon>
        <taxon>Alteromonadaceae</taxon>
        <taxon>Alteromonas/Salinimonas group</taxon>
        <taxon>Salinimonas</taxon>
    </lineage>
</organism>
<keyword evidence="2" id="KW-1185">Reference proteome</keyword>
<reference evidence="1 2" key="1">
    <citation type="submission" date="2018-08" db="EMBL/GenBank/DDBJ databases">
        <title>Salinimonas sediminis sp. nov., a piezophilic bacterium isolated from a deep-sea sediment sample from the New Britain Trench.</title>
        <authorList>
            <person name="Cao J."/>
        </authorList>
    </citation>
    <scope>NUCLEOTIDE SEQUENCE [LARGE SCALE GENOMIC DNA]</scope>
    <source>
        <strain evidence="1 2">N102</strain>
    </source>
</reference>
<sequence length="236" mass="25915">MAKHVLLNNLDHQHLHVEPSAATYDYQRAMCVPLYPAEARLAQAQYPLLFAKDAQGAFQLVALTGLQEGENVFVSQGTWQANYTPLVAAKGPFVIGRSQPDSEQLSIHIDLDHPSVSEQSGEPIFLPHGGNTDYIDHIANLLSTLHESLPQHAALISACEQLNLIESFVLDIELPSSGTHRLSGFYTVNEPALQALSAQQLKDLQQQGHLETLYMVLASQSQINTLVQRRQAAPGH</sequence>
<dbReference type="EMBL" id="CP031769">
    <property type="protein sequence ID" value="AXR08118.1"/>
    <property type="molecule type" value="Genomic_DNA"/>
</dbReference>
<dbReference type="KEGG" id="salm:D0Y50_18240"/>
<gene>
    <name evidence="1" type="ORF">D0Y50_18240</name>
</gene>
<dbReference type="Pfam" id="PF07277">
    <property type="entry name" value="SapC"/>
    <property type="match status" value="1"/>
</dbReference>
<evidence type="ECO:0000313" key="2">
    <source>
        <dbReference type="Proteomes" id="UP000262073"/>
    </source>
</evidence>
<dbReference type="RefSeq" id="WP_117318352.1">
    <property type="nucleotide sequence ID" value="NZ_CP031769.1"/>
</dbReference>
<evidence type="ECO:0000313" key="1">
    <source>
        <dbReference type="EMBL" id="AXR08118.1"/>
    </source>
</evidence>
<dbReference type="OrthoDB" id="8888710at2"/>
<proteinExistence type="predicted"/>
<name>A0A346NRG1_9ALTE</name>